<evidence type="ECO:0000313" key="3">
    <source>
        <dbReference type="Proteomes" id="UP000315017"/>
    </source>
</evidence>
<dbReference type="SMART" id="SM00260">
    <property type="entry name" value="CheW"/>
    <property type="match status" value="1"/>
</dbReference>
<dbReference type="KEGG" id="aagg:ETAA8_35890"/>
<dbReference type="PROSITE" id="PS50851">
    <property type="entry name" value="CHEW"/>
    <property type="match status" value="1"/>
</dbReference>
<dbReference type="Gene3D" id="2.30.30.40">
    <property type="entry name" value="SH3 Domains"/>
    <property type="match status" value="1"/>
</dbReference>
<feature type="domain" description="CheW-like" evidence="1">
    <location>
        <begin position="12"/>
        <end position="152"/>
    </location>
</feature>
<dbReference type="OrthoDB" id="9794382at2"/>
<name>A0A517YE28_9BACT</name>
<dbReference type="GO" id="GO:0006935">
    <property type="term" value="P:chemotaxis"/>
    <property type="evidence" value="ECO:0007669"/>
    <property type="project" value="InterPro"/>
</dbReference>
<gene>
    <name evidence="2" type="primary">cheV</name>
    <name evidence="2" type="ORF">ETAA8_35890</name>
</gene>
<dbReference type="Gene3D" id="2.40.50.180">
    <property type="entry name" value="CheA-289, Domain 4"/>
    <property type="match status" value="1"/>
</dbReference>
<dbReference type="InterPro" id="IPR036061">
    <property type="entry name" value="CheW-like_dom_sf"/>
</dbReference>
<dbReference type="GO" id="GO:0007165">
    <property type="term" value="P:signal transduction"/>
    <property type="evidence" value="ECO:0007669"/>
    <property type="project" value="InterPro"/>
</dbReference>
<dbReference type="SUPFAM" id="SSF50341">
    <property type="entry name" value="CheW-like"/>
    <property type="match status" value="1"/>
</dbReference>
<dbReference type="PANTHER" id="PTHR22617:SF23">
    <property type="entry name" value="CHEMOTAXIS PROTEIN CHEW"/>
    <property type="match status" value="1"/>
</dbReference>
<dbReference type="RefSeq" id="WP_145090868.1">
    <property type="nucleotide sequence ID" value="NZ_CP036274.1"/>
</dbReference>
<evidence type="ECO:0000259" key="1">
    <source>
        <dbReference type="PROSITE" id="PS50851"/>
    </source>
</evidence>
<proteinExistence type="predicted"/>
<evidence type="ECO:0000313" key="2">
    <source>
        <dbReference type="EMBL" id="QDU28488.1"/>
    </source>
</evidence>
<reference evidence="2 3" key="1">
    <citation type="submission" date="2019-02" db="EMBL/GenBank/DDBJ databases">
        <title>Deep-cultivation of Planctomycetes and their phenomic and genomic characterization uncovers novel biology.</title>
        <authorList>
            <person name="Wiegand S."/>
            <person name="Jogler M."/>
            <person name="Boedeker C."/>
            <person name="Pinto D."/>
            <person name="Vollmers J."/>
            <person name="Rivas-Marin E."/>
            <person name="Kohn T."/>
            <person name="Peeters S.H."/>
            <person name="Heuer A."/>
            <person name="Rast P."/>
            <person name="Oberbeckmann S."/>
            <person name="Bunk B."/>
            <person name="Jeske O."/>
            <person name="Meyerdierks A."/>
            <person name="Storesund J.E."/>
            <person name="Kallscheuer N."/>
            <person name="Luecker S."/>
            <person name="Lage O.M."/>
            <person name="Pohl T."/>
            <person name="Merkel B.J."/>
            <person name="Hornburger P."/>
            <person name="Mueller R.-W."/>
            <person name="Bruemmer F."/>
            <person name="Labrenz M."/>
            <person name="Spormann A.M."/>
            <person name="Op den Camp H."/>
            <person name="Overmann J."/>
            <person name="Amann R."/>
            <person name="Jetten M.S.M."/>
            <person name="Mascher T."/>
            <person name="Medema M.H."/>
            <person name="Devos D.P."/>
            <person name="Kaster A.-K."/>
            <person name="Ovreas L."/>
            <person name="Rohde M."/>
            <person name="Galperin M.Y."/>
            <person name="Jogler C."/>
        </authorList>
    </citation>
    <scope>NUCLEOTIDE SEQUENCE [LARGE SCALE GENOMIC DNA]</scope>
    <source>
        <strain evidence="2 3">ETA_A8</strain>
    </source>
</reference>
<keyword evidence="3" id="KW-1185">Reference proteome</keyword>
<dbReference type="EMBL" id="CP036274">
    <property type="protein sequence ID" value="QDU28488.1"/>
    <property type="molecule type" value="Genomic_DNA"/>
</dbReference>
<dbReference type="InterPro" id="IPR039315">
    <property type="entry name" value="CheW"/>
</dbReference>
<dbReference type="Pfam" id="PF01584">
    <property type="entry name" value="CheW"/>
    <property type="match status" value="1"/>
</dbReference>
<dbReference type="GO" id="GO:0005829">
    <property type="term" value="C:cytosol"/>
    <property type="evidence" value="ECO:0007669"/>
    <property type="project" value="TreeGrafter"/>
</dbReference>
<sequence>MSQLMAATSADSLELITFRTGDMLFGLNIRQVREINCQLPLTPLPCDARHLCGVISLRGDVLTVLNLNALVGLPPSPRRSDGTFVIFEVDGERMALCVDAVDDIVSCERAQLLPVPESFPVRCASDFSGVLPTASELLYVLDPQMFAAERREE</sequence>
<organism evidence="2 3">
    <name type="scientific">Anatilimnocola aggregata</name>
    <dbReference type="NCBI Taxonomy" id="2528021"/>
    <lineage>
        <taxon>Bacteria</taxon>
        <taxon>Pseudomonadati</taxon>
        <taxon>Planctomycetota</taxon>
        <taxon>Planctomycetia</taxon>
        <taxon>Pirellulales</taxon>
        <taxon>Pirellulaceae</taxon>
        <taxon>Anatilimnocola</taxon>
    </lineage>
</organism>
<protein>
    <submittedName>
        <fullName evidence="2">Chemotaxis protein CheV</fullName>
    </submittedName>
</protein>
<dbReference type="InterPro" id="IPR002545">
    <property type="entry name" value="CheW-lke_dom"/>
</dbReference>
<dbReference type="Proteomes" id="UP000315017">
    <property type="component" value="Chromosome"/>
</dbReference>
<dbReference type="PANTHER" id="PTHR22617">
    <property type="entry name" value="CHEMOTAXIS SENSOR HISTIDINE KINASE-RELATED"/>
    <property type="match status" value="1"/>
</dbReference>
<dbReference type="AlphaFoldDB" id="A0A517YE28"/>
<accession>A0A517YE28</accession>